<evidence type="ECO:0000256" key="1">
    <source>
        <dbReference type="ARBA" id="ARBA00022491"/>
    </source>
</evidence>
<keyword evidence="1" id="KW-0678">Repressor</keyword>
<proteinExistence type="predicted"/>
<dbReference type="InterPro" id="IPR009057">
    <property type="entry name" value="Homeodomain-like_sf"/>
</dbReference>
<sequence>MPRRIDRDARKVQLAEAVWRVILDRGITAVSVRAVAEQAGVAVGSLRHVFPTRADLMAFSADLMIHHATERVTAVLQGDDVEECAMAVIEQVLPLSNDGRAEFEVNMALMAEAAAQPELAKTRDEAHRLLSELFLRVAEMVTGMSRENNEVRQAARRLHALVDGLSFHLLHHSPEDDPGWALDIMRAEVANLHRS</sequence>
<feature type="domain" description="HTH tetR-type" evidence="6">
    <location>
        <begin position="8"/>
        <end position="68"/>
    </location>
</feature>
<dbReference type="EMBL" id="RCIW01000017">
    <property type="protein sequence ID" value="RLP07654.1"/>
    <property type="molecule type" value="Genomic_DNA"/>
</dbReference>
<evidence type="ECO:0000256" key="3">
    <source>
        <dbReference type="ARBA" id="ARBA00023125"/>
    </source>
</evidence>
<name>A0A8B3FQF0_9ACTN</name>
<evidence type="ECO:0000256" key="2">
    <source>
        <dbReference type="ARBA" id="ARBA00023015"/>
    </source>
</evidence>
<keyword evidence="2" id="KW-0805">Transcription regulation</keyword>
<dbReference type="Pfam" id="PF13977">
    <property type="entry name" value="TetR_C_6"/>
    <property type="match status" value="1"/>
</dbReference>
<dbReference type="Gene3D" id="1.10.357.10">
    <property type="entry name" value="Tetracycline Repressor, domain 2"/>
    <property type="match status" value="1"/>
</dbReference>
<evidence type="ECO:0000256" key="4">
    <source>
        <dbReference type="ARBA" id="ARBA00023163"/>
    </source>
</evidence>
<dbReference type="RefSeq" id="WP_119162056.1">
    <property type="nucleotide sequence ID" value="NZ_LR134442.1"/>
</dbReference>
<dbReference type="InterPro" id="IPR039538">
    <property type="entry name" value="BetI_C"/>
</dbReference>
<evidence type="ECO:0000259" key="6">
    <source>
        <dbReference type="PROSITE" id="PS50977"/>
    </source>
</evidence>
<dbReference type="OrthoDB" id="9816296at2"/>
<gene>
    <name evidence="7" type="ORF">D7U36_10665</name>
</gene>
<comment type="caution">
    <text evidence="7">The sequence shown here is derived from an EMBL/GenBank/DDBJ whole genome shotgun (WGS) entry which is preliminary data.</text>
</comment>
<organism evidence="7 8">
    <name type="scientific">Propionibacterium australiense</name>
    <dbReference type="NCBI Taxonomy" id="119981"/>
    <lineage>
        <taxon>Bacteria</taxon>
        <taxon>Bacillati</taxon>
        <taxon>Actinomycetota</taxon>
        <taxon>Actinomycetes</taxon>
        <taxon>Propionibacteriales</taxon>
        <taxon>Propionibacteriaceae</taxon>
        <taxon>Propionibacterium</taxon>
    </lineage>
</organism>
<evidence type="ECO:0000313" key="8">
    <source>
        <dbReference type="Proteomes" id="UP000279336"/>
    </source>
</evidence>
<dbReference type="InterPro" id="IPR050109">
    <property type="entry name" value="HTH-type_TetR-like_transc_reg"/>
</dbReference>
<dbReference type="GO" id="GO:0003700">
    <property type="term" value="F:DNA-binding transcription factor activity"/>
    <property type="evidence" value="ECO:0007669"/>
    <property type="project" value="TreeGrafter"/>
</dbReference>
<dbReference type="AlphaFoldDB" id="A0A8B3FQF0"/>
<dbReference type="SUPFAM" id="SSF48498">
    <property type="entry name" value="Tetracyclin repressor-like, C-terminal domain"/>
    <property type="match status" value="1"/>
</dbReference>
<dbReference type="Pfam" id="PF00440">
    <property type="entry name" value="TetR_N"/>
    <property type="match status" value="1"/>
</dbReference>
<dbReference type="PROSITE" id="PS50977">
    <property type="entry name" value="HTH_TETR_2"/>
    <property type="match status" value="1"/>
</dbReference>
<dbReference type="GO" id="GO:0000976">
    <property type="term" value="F:transcription cis-regulatory region binding"/>
    <property type="evidence" value="ECO:0007669"/>
    <property type="project" value="TreeGrafter"/>
</dbReference>
<dbReference type="Proteomes" id="UP000279336">
    <property type="component" value="Unassembled WGS sequence"/>
</dbReference>
<feature type="DNA-binding region" description="H-T-H motif" evidence="5">
    <location>
        <begin position="31"/>
        <end position="50"/>
    </location>
</feature>
<protein>
    <submittedName>
        <fullName evidence="7">TetR family transcriptional regulator</fullName>
    </submittedName>
</protein>
<keyword evidence="3 5" id="KW-0238">DNA-binding</keyword>
<dbReference type="SUPFAM" id="SSF46689">
    <property type="entry name" value="Homeodomain-like"/>
    <property type="match status" value="1"/>
</dbReference>
<keyword evidence="4" id="KW-0804">Transcription</keyword>
<reference evidence="7 8" key="1">
    <citation type="submission" date="2018-10" db="EMBL/GenBank/DDBJ databases">
        <title>Propionibacterium australiense Genome Sequencing and Assembly.</title>
        <authorList>
            <person name="Bernier A.-M."/>
            <person name="Bernard K."/>
        </authorList>
    </citation>
    <scope>NUCLEOTIDE SEQUENCE [LARGE SCALE GENOMIC DNA]</scope>
    <source>
        <strain evidence="7 8">NML98A078</strain>
    </source>
</reference>
<dbReference type="InterPro" id="IPR036271">
    <property type="entry name" value="Tet_transcr_reg_TetR-rel_C_sf"/>
</dbReference>
<dbReference type="PANTHER" id="PTHR30055:SF226">
    <property type="entry name" value="HTH-TYPE TRANSCRIPTIONAL REGULATOR PKSA"/>
    <property type="match status" value="1"/>
</dbReference>
<dbReference type="PANTHER" id="PTHR30055">
    <property type="entry name" value="HTH-TYPE TRANSCRIPTIONAL REGULATOR RUTR"/>
    <property type="match status" value="1"/>
</dbReference>
<evidence type="ECO:0000313" key="7">
    <source>
        <dbReference type="EMBL" id="RLP07654.1"/>
    </source>
</evidence>
<accession>A0A8B3FQF0</accession>
<evidence type="ECO:0000256" key="5">
    <source>
        <dbReference type="PROSITE-ProRule" id="PRU00335"/>
    </source>
</evidence>
<dbReference type="InterPro" id="IPR001647">
    <property type="entry name" value="HTH_TetR"/>
</dbReference>